<gene>
    <name evidence="3" type="ORF">Moror_3929</name>
</gene>
<protein>
    <recommendedName>
        <fullName evidence="1">RNA-dependent RNA polymerase</fullName>
        <ecNumber evidence="1">2.7.7.48</ecNumber>
    </recommendedName>
</protein>
<evidence type="ECO:0000313" key="3">
    <source>
        <dbReference type="EMBL" id="ESK95302.1"/>
    </source>
</evidence>
<dbReference type="InterPro" id="IPR007855">
    <property type="entry name" value="RDRP"/>
</dbReference>
<dbReference type="EMBL" id="AWSO01000090">
    <property type="protein sequence ID" value="ESK95302.1"/>
    <property type="molecule type" value="Genomic_DNA"/>
</dbReference>
<evidence type="ECO:0000313" key="4">
    <source>
        <dbReference type="Proteomes" id="UP000017559"/>
    </source>
</evidence>
<name>V2XNI0_MONRO</name>
<dbReference type="Proteomes" id="UP000017559">
    <property type="component" value="Unassembled WGS sequence"/>
</dbReference>
<evidence type="ECO:0000256" key="1">
    <source>
        <dbReference type="RuleBase" id="RU363098"/>
    </source>
</evidence>
<dbReference type="GO" id="GO:0003968">
    <property type="term" value="F:RNA-directed RNA polymerase activity"/>
    <property type="evidence" value="ECO:0007669"/>
    <property type="project" value="UniProtKB-KW"/>
</dbReference>
<feature type="domain" description="RDRP core" evidence="2">
    <location>
        <begin position="439"/>
        <end position="1037"/>
    </location>
</feature>
<dbReference type="PANTHER" id="PTHR23079:SF55">
    <property type="entry name" value="RNA-DIRECTED RNA POLYMERASE"/>
    <property type="match status" value="1"/>
</dbReference>
<dbReference type="PANTHER" id="PTHR23079">
    <property type="entry name" value="RNA-DEPENDENT RNA POLYMERASE"/>
    <property type="match status" value="1"/>
</dbReference>
<comment type="similarity">
    <text evidence="1">Belongs to the RdRP family.</text>
</comment>
<keyword evidence="1" id="KW-0694">RNA-binding</keyword>
<dbReference type="GO" id="GO:0003723">
    <property type="term" value="F:RNA binding"/>
    <property type="evidence" value="ECO:0007669"/>
    <property type="project" value="UniProtKB-KW"/>
</dbReference>
<accession>V2XNI0</accession>
<evidence type="ECO:0000259" key="2">
    <source>
        <dbReference type="Pfam" id="PF05183"/>
    </source>
</evidence>
<reference evidence="3 4" key="1">
    <citation type="journal article" date="2014" name="BMC Genomics">
        <title>Genome and secretome analysis of the hemibiotrophic fungal pathogen, Moniliophthora roreri, which causes frosty pod rot disease of cacao: mechanisms of the biotrophic and necrotrophic phases.</title>
        <authorList>
            <person name="Meinhardt L.W."/>
            <person name="Costa G.G.L."/>
            <person name="Thomazella D.P.T."/>
            <person name="Teixeira P.J.P.L."/>
            <person name="Carazzolle M.F."/>
            <person name="Schuster S.C."/>
            <person name="Carlson J.E."/>
            <person name="Guiltinan M.J."/>
            <person name="Mieczkowski P."/>
            <person name="Farmer A."/>
            <person name="Ramaraj T."/>
            <person name="Crozier J."/>
            <person name="Davis R.E."/>
            <person name="Shao J."/>
            <person name="Melnick R.L."/>
            <person name="Pereira G.A.G."/>
            <person name="Bailey B.A."/>
        </authorList>
    </citation>
    <scope>NUCLEOTIDE SEQUENCE [LARGE SCALE GENOMIC DNA]</scope>
    <source>
        <strain evidence="3 4">MCA 2997</strain>
    </source>
</reference>
<keyword evidence="1" id="KW-0548">Nucleotidyltransferase</keyword>
<dbReference type="OrthoDB" id="6513042at2759"/>
<dbReference type="HOGENOM" id="CLU_001366_2_1_1"/>
<dbReference type="Pfam" id="PF05183">
    <property type="entry name" value="RdRP"/>
    <property type="match status" value="1"/>
</dbReference>
<comment type="caution">
    <text evidence="3">The sequence shown here is derived from an EMBL/GenBank/DDBJ whole genome shotgun (WGS) entry which is preliminary data.</text>
</comment>
<proteinExistence type="inferred from homology"/>
<keyword evidence="1" id="KW-0696">RNA-directed RNA polymerase</keyword>
<dbReference type="KEGG" id="mrr:Moror_3929"/>
<comment type="catalytic activity">
    <reaction evidence="1">
        <text>RNA(n) + a ribonucleoside 5'-triphosphate = RNA(n+1) + diphosphate</text>
        <dbReference type="Rhea" id="RHEA:21248"/>
        <dbReference type="Rhea" id="RHEA-COMP:14527"/>
        <dbReference type="Rhea" id="RHEA-COMP:17342"/>
        <dbReference type="ChEBI" id="CHEBI:33019"/>
        <dbReference type="ChEBI" id="CHEBI:61557"/>
        <dbReference type="ChEBI" id="CHEBI:140395"/>
        <dbReference type="EC" id="2.7.7.48"/>
    </reaction>
</comment>
<keyword evidence="1" id="KW-0808">Transferase</keyword>
<dbReference type="GO" id="GO:0031380">
    <property type="term" value="C:nuclear RNA-directed RNA polymerase complex"/>
    <property type="evidence" value="ECO:0007669"/>
    <property type="project" value="TreeGrafter"/>
</dbReference>
<dbReference type="AlphaFoldDB" id="V2XNI0"/>
<organism evidence="3 4">
    <name type="scientific">Moniliophthora roreri (strain MCA 2997)</name>
    <name type="common">Cocoa frosty pod rot fungus</name>
    <name type="synonym">Crinipellis roreri</name>
    <dbReference type="NCBI Taxonomy" id="1381753"/>
    <lineage>
        <taxon>Eukaryota</taxon>
        <taxon>Fungi</taxon>
        <taxon>Dikarya</taxon>
        <taxon>Basidiomycota</taxon>
        <taxon>Agaricomycotina</taxon>
        <taxon>Agaricomycetes</taxon>
        <taxon>Agaricomycetidae</taxon>
        <taxon>Agaricales</taxon>
        <taxon>Marasmiineae</taxon>
        <taxon>Marasmiaceae</taxon>
        <taxon>Moniliophthora</taxon>
    </lineage>
</organism>
<keyword evidence="4" id="KW-1185">Reference proteome</keyword>
<dbReference type="GO" id="GO:0030422">
    <property type="term" value="P:siRNA processing"/>
    <property type="evidence" value="ECO:0007669"/>
    <property type="project" value="TreeGrafter"/>
</dbReference>
<sequence>MEIFIRNVDFFTSQHDITRTLASHLHEPPYTTGAPLNFHVRMFKPRKKGDRHLHQGCGALTLPTEEVGRMFLIQYGGPSPRSFVSIRGRKLAFQLSNKALSLDILISIQNSPYLDPAELEERERILKLLDSNPISLERLQFGWDCRDHVFSVEWDYPCLHGSALRFDAENRRICLQLASVQRTNPLADILESAFAELFPNLPQEVLVNFSTIDYVTCHRDSSGNPIIHLGLSTPPQFIQGQNPILDRPAPSLRYPFLRLSDADHRPHSEIAPYLSLELRLVCHTLTQLAKFEELAIEAGLNITIQNEFYPVTKRGLFSASSISACFEWLKCLDFHVAFQIERLLLEGCVDPTEILELREDMDDLVEAARKRGTRKGDYITMVFREFGQQAYGLCSSSSGAQTLKQCFQKVKRAHDRSSNTALISGRDDDGIFLCMHVQITPTGMIFDGPLPERSNRVIRQYKPEHHHNFLRVSFNDEGRLQLQFNREIDGDDFVKRRVQPFFKEGLRVAGRVFYFLGYSQSALKEHAVYFMAPFRQDGKQVTTASVIKSLGSFADLPFDSRLVYCPARYAARISQGFTATDPTTTEVENIVLDLPDIVSTDKNDNKWVHTDGVGTMSPEFARSIHAERQSRRRGRKRPLSEYTRVLQIRFLGSKGVLSVDHTLSGKTVCLRPSMVKFQGTPSKRIEIAKVFDKPGTLYLNRPLIMLLEGLGVPHTSFLKFQDMAVVDAERSIESFSRACSFLEGHGLGASFRIPSVLTNLPKLGVFGLYEDTFYQKFMEYGKNHVLRLLKHRARIPVPGAWNLVGIADIHRYLRPGCIFACIKPIDQSRPIYLEGPVLVSRSPTIHPGDIQIVTAIGAPPPGSPFEQDDLANALVFATTDDRPLPSCLGGGDLDGDEYNVIPLNTLPEFWIDRNRIQTPGEYPTAKRRELDRPCTMDDVADFVMEYITRDVLGMVSINWRILADQTDIFNPNCMKMAELHSLAVDYPKSGNPVPIQDIPKRSNEKLPDWYAPETMYELDSSKYYPSQKAIGKLFRAITLDAPQNVVRSGRKQRRRAYRDAFEEELDELADDFIDLTVERHNPLYTAVEMKVAEFIDIDDSVDEEAKDHIKDLFQNYRSNLESICSANTLASGPTAMLTEEEAVIGTIVANTSQTRKRLDHIRKLREQTDTLVRDVRESLAGDDDISPGETLRRAFYAWQVAEHFCHIRSRPPPFGARSFWWVSLGAVFEGIREIEQEEINERRREARRRNRA</sequence>
<dbReference type="InterPro" id="IPR057596">
    <property type="entry name" value="RDRP_core"/>
</dbReference>
<dbReference type="EC" id="2.7.7.48" evidence="1"/>